<dbReference type="EMBL" id="FOTQ01000002">
    <property type="protein sequence ID" value="SFL96487.1"/>
    <property type="molecule type" value="Genomic_DNA"/>
</dbReference>
<dbReference type="STRING" id="254406.SAMN04488042_102312"/>
<keyword evidence="1" id="KW-0472">Membrane</keyword>
<keyword evidence="1" id="KW-0812">Transmembrane</keyword>
<keyword evidence="1" id="KW-1133">Transmembrane helix</keyword>
<organism evidence="2 3">
    <name type="scientific">Shimia aestuarii</name>
    <dbReference type="NCBI Taxonomy" id="254406"/>
    <lineage>
        <taxon>Bacteria</taxon>
        <taxon>Pseudomonadati</taxon>
        <taxon>Pseudomonadota</taxon>
        <taxon>Alphaproteobacteria</taxon>
        <taxon>Rhodobacterales</taxon>
        <taxon>Roseobacteraceae</taxon>
    </lineage>
</organism>
<sequence>MMPFSHMKSFLDRFRKDTSGTVAVETVILVPILFWAFLATIMFFDLYKSRSAADKAAFTISDMLSRETVAINQTYLDNTLDLFNNLARSDGPTSLRVSVFTYSKKGNKYRLDWSHASGGAQTLSNTDLPTYVPNIPTLLSGERLILVETFGRYDSPIDIGIGALDINTFVFTRPRFAPLLAWERV</sequence>
<name>A0A1I4M0J3_9RHOB</name>
<dbReference type="AlphaFoldDB" id="A0A1I4M0J3"/>
<protein>
    <recommendedName>
        <fullName evidence="4">Flp pilus assembly protein TadG</fullName>
    </recommendedName>
</protein>
<evidence type="ECO:0000313" key="3">
    <source>
        <dbReference type="Proteomes" id="UP000199144"/>
    </source>
</evidence>
<evidence type="ECO:0000256" key="1">
    <source>
        <dbReference type="SAM" id="Phobius"/>
    </source>
</evidence>
<accession>A0A1I4M0J3</accession>
<evidence type="ECO:0000313" key="2">
    <source>
        <dbReference type="EMBL" id="SFL96487.1"/>
    </source>
</evidence>
<proteinExistence type="predicted"/>
<feature type="transmembrane region" description="Helical" evidence="1">
    <location>
        <begin position="21"/>
        <end position="44"/>
    </location>
</feature>
<reference evidence="2 3" key="1">
    <citation type="submission" date="2016-10" db="EMBL/GenBank/DDBJ databases">
        <authorList>
            <person name="de Groot N.N."/>
        </authorList>
    </citation>
    <scope>NUCLEOTIDE SEQUENCE [LARGE SCALE GENOMIC DNA]</scope>
    <source>
        <strain evidence="2 3">DSM 15283</strain>
    </source>
</reference>
<dbReference type="Proteomes" id="UP000199144">
    <property type="component" value="Unassembled WGS sequence"/>
</dbReference>
<evidence type="ECO:0008006" key="4">
    <source>
        <dbReference type="Google" id="ProtNLM"/>
    </source>
</evidence>
<gene>
    <name evidence="2" type="ORF">SAMN04488042_102312</name>
</gene>
<keyword evidence="3" id="KW-1185">Reference proteome</keyword>